<feature type="compositionally biased region" description="Low complexity" evidence="8">
    <location>
        <begin position="543"/>
        <end position="557"/>
    </location>
</feature>
<dbReference type="STRING" id="1330021.A0A367L3F2"/>
<protein>
    <recommendedName>
        <fullName evidence="2">Developmental regulatory protein wetA</fullName>
    </recommendedName>
</protein>
<dbReference type="Proteomes" id="UP000253664">
    <property type="component" value="Unassembled WGS sequence"/>
</dbReference>
<dbReference type="OrthoDB" id="2575228at2759"/>
<evidence type="ECO:0000256" key="2">
    <source>
        <dbReference type="ARBA" id="ARBA00015342"/>
    </source>
</evidence>
<feature type="compositionally biased region" description="Gly residues" evidence="8">
    <location>
        <begin position="588"/>
        <end position="597"/>
    </location>
</feature>
<keyword evidence="6" id="KW-0804">Transcription</keyword>
<proteinExistence type="inferred from homology"/>
<evidence type="ECO:0000256" key="5">
    <source>
        <dbReference type="ARBA" id="ARBA00023159"/>
    </source>
</evidence>
<name>A0A367L3F2_9HYPO</name>
<keyword evidence="7" id="KW-0183">Conidiation</keyword>
<sequence>MAFWTMPFRPDAVDGGSRDGSFYWQDLDGGPGSGDMSSDFFGQFVDLDAEGPPPSAGDGFMSGPGDSLFLMDEPQHRVSDSTGSSGVSTADELDFLSSSSHVGPAISHEIDPRELALGVDPLTGPPPPQPHRPSMSETDLSRLEGISLDSPEKAAAAAAAAVAAAVAGVANGPTAHQHVAASASAVAPVSDPCDPSSPTPPNTVARKPNKFVEALSSTIRKATTIRKTRKPLPGQRDGSPTPEQQQPQQQQHRQQEQQLKPPKQRRGRTRAVTHGDAPHSPPMQHPDDSQFINGFCEDPFHEGQQLPPPPPLSTSSMPYFGQAGIDTPLESPGVKSEPGQFIPMAGGPHQQTQQQQHHLQQQQQQQQQQQNHHHPQQPPAADQMLLPDQWAGSIPHEYVTAQEATWWDMSMLPPGPGEGEFASHHRSVNLASHAQHSGLPYEYAPMADAGLMIHMPQPRPSVAGDLSVNGQAYLPPPPPPPPPSQQLPGAAQAKGAASERQHRPPRAKSSGARHMSCSPVRKQRGPSASPNPGQSSGPRSRHSSGASVSSVRSASGRLPASMPGTPCSVRKRRSRDVSSAGGSFSGESGVGGGGGVGVGGLGLGDGIGLGIGGLGGGEGGIGFVNFTPNDGSLLMTGVAPSGSSKTKARREKEAQERRRRLSEAALKAVAAAGGDVDKLLEQGFAF</sequence>
<feature type="compositionally biased region" description="Pro residues" evidence="8">
    <location>
        <begin position="474"/>
        <end position="485"/>
    </location>
</feature>
<feature type="compositionally biased region" description="Low complexity" evidence="8">
    <location>
        <begin position="577"/>
        <end position="587"/>
    </location>
</feature>
<keyword evidence="5" id="KW-0010">Activator</keyword>
<gene>
    <name evidence="9" type="ORF">L249_5058</name>
</gene>
<reference evidence="9 10" key="1">
    <citation type="journal article" date="2015" name="BMC Genomics">
        <title>Insights from the genome of Ophiocordyceps polyrhachis-furcata to pathogenicity and host specificity in insect fungi.</title>
        <authorList>
            <person name="Wichadakul D."/>
            <person name="Kobmoo N."/>
            <person name="Ingsriswang S."/>
            <person name="Tangphatsornruang S."/>
            <person name="Chantasingh D."/>
            <person name="Luangsa-ard J.J."/>
            <person name="Eurwilaichitr L."/>
        </authorList>
    </citation>
    <scope>NUCLEOTIDE SEQUENCE [LARGE SCALE GENOMIC DNA]</scope>
    <source>
        <strain evidence="9 10">BCC 54312</strain>
    </source>
</reference>
<evidence type="ECO:0000256" key="7">
    <source>
        <dbReference type="ARBA" id="ARBA00023321"/>
    </source>
</evidence>
<accession>A0A367L3F2</accession>
<comment type="similarity">
    <text evidence="1">Belongs to the wetA family.</text>
</comment>
<comment type="caution">
    <text evidence="9">The sequence shown here is derived from an EMBL/GenBank/DDBJ whole genome shotgun (WGS) entry which is preliminary data.</text>
</comment>
<dbReference type="GO" id="GO:0048315">
    <property type="term" value="P:conidium formation"/>
    <property type="evidence" value="ECO:0007669"/>
    <property type="project" value="UniProtKB-KW"/>
</dbReference>
<evidence type="ECO:0000256" key="1">
    <source>
        <dbReference type="ARBA" id="ARBA00008881"/>
    </source>
</evidence>
<dbReference type="PANTHER" id="PTHR22934">
    <property type="entry name" value="PROTEIN ESC1/WETA-RELATED"/>
    <property type="match status" value="1"/>
</dbReference>
<evidence type="ECO:0000256" key="8">
    <source>
        <dbReference type="SAM" id="MobiDB-lite"/>
    </source>
</evidence>
<dbReference type="GO" id="GO:0030435">
    <property type="term" value="P:sporulation resulting in formation of a cellular spore"/>
    <property type="evidence" value="ECO:0007669"/>
    <property type="project" value="UniProtKB-KW"/>
</dbReference>
<dbReference type="EMBL" id="LKCN02000017">
    <property type="protein sequence ID" value="RCI08960.1"/>
    <property type="molecule type" value="Genomic_DNA"/>
</dbReference>
<organism evidence="9 10">
    <name type="scientific">Ophiocordyceps polyrhachis-furcata BCC 54312</name>
    <dbReference type="NCBI Taxonomy" id="1330021"/>
    <lineage>
        <taxon>Eukaryota</taxon>
        <taxon>Fungi</taxon>
        <taxon>Dikarya</taxon>
        <taxon>Ascomycota</taxon>
        <taxon>Pezizomycotina</taxon>
        <taxon>Sordariomycetes</taxon>
        <taxon>Hypocreomycetidae</taxon>
        <taxon>Hypocreales</taxon>
        <taxon>Ophiocordycipitaceae</taxon>
        <taxon>Ophiocordyceps</taxon>
    </lineage>
</organism>
<evidence type="ECO:0000256" key="4">
    <source>
        <dbReference type="ARBA" id="ARBA00023015"/>
    </source>
</evidence>
<feature type="region of interest" description="Disordered" evidence="8">
    <location>
        <begin position="462"/>
        <end position="597"/>
    </location>
</feature>
<dbReference type="AlphaFoldDB" id="A0A367L3F2"/>
<feature type="region of interest" description="Disordered" evidence="8">
    <location>
        <begin position="635"/>
        <end position="660"/>
    </location>
</feature>
<evidence type="ECO:0000256" key="6">
    <source>
        <dbReference type="ARBA" id="ARBA00023163"/>
    </source>
</evidence>
<keyword evidence="3" id="KW-0749">Sporulation</keyword>
<feature type="compositionally biased region" description="Basic residues" evidence="8">
    <location>
        <begin position="262"/>
        <end position="271"/>
    </location>
</feature>
<feature type="compositionally biased region" description="Low complexity" evidence="8">
    <location>
        <begin position="348"/>
        <end position="370"/>
    </location>
</feature>
<evidence type="ECO:0000256" key="3">
    <source>
        <dbReference type="ARBA" id="ARBA00022969"/>
    </source>
</evidence>
<dbReference type="PANTHER" id="PTHR22934:SF25">
    <property type="entry name" value="DEVELOPMENTAL REGULATORY PROTEIN WETA"/>
    <property type="match status" value="1"/>
</dbReference>
<evidence type="ECO:0000313" key="10">
    <source>
        <dbReference type="Proteomes" id="UP000253664"/>
    </source>
</evidence>
<feature type="region of interest" description="Disordered" evidence="8">
    <location>
        <begin position="187"/>
        <end position="382"/>
    </location>
</feature>
<dbReference type="InterPro" id="IPR040112">
    <property type="entry name" value="WetA"/>
</dbReference>
<feature type="compositionally biased region" description="Low complexity" evidence="8">
    <location>
        <begin position="244"/>
        <end position="258"/>
    </location>
</feature>
<evidence type="ECO:0000313" key="9">
    <source>
        <dbReference type="EMBL" id="RCI08960.1"/>
    </source>
</evidence>
<feature type="compositionally biased region" description="Polar residues" evidence="8">
    <location>
        <begin position="526"/>
        <end position="538"/>
    </location>
</feature>
<keyword evidence="10" id="KW-1185">Reference proteome</keyword>
<keyword evidence="4" id="KW-0805">Transcription regulation</keyword>